<dbReference type="SUPFAM" id="SSF52151">
    <property type="entry name" value="FabD/lysophospholipase-like"/>
    <property type="match status" value="1"/>
</dbReference>
<evidence type="ECO:0000256" key="2">
    <source>
        <dbReference type="ARBA" id="ARBA00013274"/>
    </source>
</evidence>
<dbReference type="PANTHER" id="PTHR10728:SF33">
    <property type="entry name" value="LYSOPHOSPHOLIPASE 1-RELATED"/>
    <property type="match status" value="1"/>
</dbReference>
<dbReference type="Proteomes" id="UP001305779">
    <property type="component" value="Unassembled WGS sequence"/>
</dbReference>
<proteinExistence type="inferred from homology"/>
<evidence type="ECO:0000313" key="11">
    <source>
        <dbReference type="EMBL" id="KAK4502179.1"/>
    </source>
</evidence>
<evidence type="ECO:0000256" key="3">
    <source>
        <dbReference type="ARBA" id="ARBA00022729"/>
    </source>
</evidence>
<evidence type="ECO:0000313" key="12">
    <source>
        <dbReference type="Proteomes" id="UP001305779"/>
    </source>
</evidence>
<evidence type="ECO:0000259" key="10">
    <source>
        <dbReference type="PROSITE" id="PS51210"/>
    </source>
</evidence>
<accession>A0ABR0EKS3</accession>
<protein>
    <recommendedName>
        <fullName evidence="2 9">Lysophospholipase</fullName>
        <ecNumber evidence="2 9">3.1.1.5</ecNumber>
    </recommendedName>
</protein>
<dbReference type="PROSITE" id="PS51210">
    <property type="entry name" value="PLA2C"/>
    <property type="match status" value="1"/>
</dbReference>
<comment type="similarity">
    <text evidence="1 9">Belongs to the lysophospholipase family.</text>
</comment>
<keyword evidence="3 9" id="KW-0732">Signal</keyword>
<keyword evidence="4 8" id="KW-0378">Hydrolase</keyword>
<dbReference type="Pfam" id="PF01735">
    <property type="entry name" value="PLA2_B"/>
    <property type="match status" value="2"/>
</dbReference>
<evidence type="ECO:0000256" key="4">
    <source>
        <dbReference type="ARBA" id="ARBA00022801"/>
    </source>
</evidence>
<dbReference type="InterPro" id="IPR002642">
    <property type="entry name" value="LysoPLipase_cat_dom"/>
</dbReference>
<feature type="signal peptide" evidence="9">
    <location>
        <begin position="1"/>
        <end position="20"/>
    </location>
</feature>
<evidence type="ECO:0000256" key="7">
    <source>
        <dbReference type="ARBA" id="ARBA00023180"/>
    </source>
</evidence>
<feature type="domain" description="PLA2c" evidence="10">
    <location>
        <begin position="42"/>
        <end position="592"/>
    </location>
</feature>
<reference evidence="11 12" key="1">
    <citation type="journal article" date="2023" name="G3 (Bethesda)">
        <title>A chromosome-level genome assembly of Zasmidium syzygii isolated from banana leaves.</title>
        <authorList>
            <person name="van Westerhoven A.C."/>
            <person name="Mehrabi R."/>
            <person name="Talebi R."/>
            <person name="Steentjes M.B.F."/>
            <person name="Corcolon B."/>
            <person name="Chong P.A."/>
            <person name="Kema G.H.J."/>
            <person name="Seidl M.F."/>
        </authorList>
    </citation>
    <scope>NUCLEOTIDE SEQUENCE [LARGE SCALE GENOMIC DNA]</scope>
    <source>
        <strain evidence="11 12">P124</strain>
    </source>
</reference>
<dbReference type="InterPro" id="IPR016035">
    <property type="entry name" value="Acyl_Trfase/lysoPLipase"/>
</dbReference>
<gene>
    <name evidence="11" type="ORF">PRZ48_005604</name>
</gene>
<keyword evidence="5 8" id="KW-0442">Lipid degradation</keyword>
<dbReference type="PANTHER" id="PTHR10728">
    <property type="entry name" value="CYTOSOLIC PHOSPHOLIPASE A2"/>
    <property type="match status" value="1"/>
</dbReference>
<evidence type="ECO:0000256" key="9">
    <source>
        <dbReference type="RuleBase" id="RU362103"/>
    </source>
</evidence>
<evidence type="ECO:0000256" key="5">
    <source>
        <dbReference type="ARBA" id="ARBA00022963"/>
    </source>
</evidence>
<dbReference type="Gene3D" id="3.40.1090.10">
    <property type="entry name" value="Cytosolic phospholipase A2 catalytic domain"/>
    <property type="match status" value="1"/>
</dbReference>
<name>A0ABR0EKS3_ZASCE</name>
<comment type="caution">
    <text evidence="11">The sequence shown here is derived from an EMBL/GenBank/DDBJ whole genome shotgun (WGS) entry which is preliminary data.</text>
</comment>
<dbReference type="EMBL" id="JAXOVC010000004">
    <property type="protein sequence ID" value="KAK4502179.1"/>
    <property type="molecule type" value="Genomic_DNA"/>
</dbReference>
<comment type="catalytic activity">
    <reaction evidence="9">
        <text>a 1-acyl-sn-glycero-3-phosphocholine + H2O = sn-glycerol 3-phosphocholine + a fatty acid + H(+)</text>
        <dbReference type="Rhea" id="RHEA:15177"/>
        <dbReference type="ChEBI" id="CHEBI:15377"/>
        <dbReference type="ChEBI" id="CHEBI:15378"/>
        <dbReference type="ChEBI" id="CHEBI:16870"/>
        <dbReference type="ChEBI" id="CHEBI:28868"/>
        <dbReference type="ChEBI" id="CHEBI:58168"/>
        <dbReference type="EC" id="3.1.1.5"/>
    </reaction>
</comment>
<keyword evidence="12" id="KW-1185">Reference proteome</keyword>
<feature type="chain" id="PRO_5044962577" description="Lysophospholipase" evidence="9">
    <location>
        <begin position="21"/>
        <end position="610"/>
    </location>
</feature>
<keyword evidence="7" id="KW-0325">Glycoprotein</keyword>
<evidence type="ECO:0000256" key="8">
    <source>
        <dbReference type="PROSITE-ProRule" id="PRU00555"/>
    </source>
</evidence>
<dbReference type="SMART" id="SM00022">
    <property type="entry name" value="PLAc"/>
    <property type="match status" value="1"/>
</dbReference>
<sequence length="610" mass="66250">MGVHSLVVVSLAFFSSLTSSAPTEQHLDVRRLDDDYAPVATSCPSTALVRAAKGISSGESRYYNARKRKADAGLAAWLRKQGRFDTDSLPSVGLAASGGGYRAMLEDAGIVQAFDGRDGNSSVGGLYQGLTYESALSGGSWLLGSRAGNNWPTVSSLQKTLWEDALEKSFLLPANVLNTDQYLEISDDILDKEKAGFDTTIVDPWGRLLSYGLLYGPDGGDEVRLSNLLTYSNFTSHNVPYPIMTGLGVDDSYEGQCYPVLNSTQYEFHPYEYGSWDEDVSAFANTKFMGSNFTNGKPTHTDKCVVHYDNLGYVFGTSSNIFSAACAPLEPLFNESSPLANILQGLINATGKPTFQDLFALYNNPFYQYPPSSRVNTQPKLTIVDGGVAGQNVPIWPLIQPGRTVDVLITADISADTTDYFPNGTELHQTWLNAQAAGLTKMPYIPDVDEFIAKGLNKRAAFFGCPAQFNTNVTRTNTYKNFAHSYERSPSSLSNLATSMLNPNPRNTTILIVNLPNVPYVYPSGQSTLKIQYSKAETRGMIRNGNAIATQNGDAEWPFCLACAVKYQDGLLGLPEGCRGDWGPSVATSPANFQETLKLRSTTCPVGKPS</sequence>
<dbReference type="EC" id="3.1.1.5" evidence="2 9"/>
<keyword evidence="6 8" id="KW-0443">Lipid metabolism</keyword>
<evidence type="ECO:0000256" key="1">
    <source>
        <dbReference type="ARBA" id="ARBA00008780"/>
    </source>
</evidence>
<evidence type="ECO:0000256" key="6">
    <source>
        <dbReference type="ARBA" id="ARBA00023098"/>
    </source>
</evidence>
<organism evidence="11 12">
    <name type="scientific">Zasmidium cellare</name>
    <name type="common">Wine cellar mold</name>
    <name type="synonym">Racodium cellare</name>
    <dbReference type="NCBI Taxonomy" id="395010"/>
    <lineage>
        <taxon>Eukaryota</taxon>
        <taxon>Fungi</taxon>
        <taxon>Dikarya</taxon>
        <taxon>Ascomycota</taxon>
        <taxon>Pezizomycotina</taxon>
        <taxon>Dothideomycetes</taxon>
        <taxon>Dothideomycetidae</taxon>
        <taxon>Mycosphaerellales</taxon>
        <taxon>Mycosphaerellaceae</taxon>
        <taxon>Zasmidium</taxon>
    </lineage>
</organism>